<dbReference type="CDD" id="cd00054">
    <property type="entry name" value="EGF_CA"/>
    <property type="match status" value="1"/>
</dbReference>
<feature type="domain" description="EGF-like" evidence="4">
    <location>
        <begin position="89"/>
        <end position="126"/>
    </location>
</feature>
<sequence length="244" mass="26821">FISVNSQSIPFTANEGSEILDLDGDVYLGGLPEDRQALILPPEVWSASLGLGFVGCVRDLFIDGQSRNLWRLAEVQTATGVSSFCTKETHLRCSRDTCANGGHCREGWNRHVCDCGDTGYVGPSCEKEATAVSYDGSMYLKVVLPRTLHTEAEDVSLRFMSQRAFGLLMATTSQQSADTLRVELDGGRVKLTVNLGKAVAANMSRSFHLTYKDVSPKICSIEICLVRDSSIHIFMHNNYSCLKR</sequence>
<dbReference type="InterPro" id="IPR001791">
    <property type="entry name" value="Laminin_G"/>
</dbReference>
<evidence type="ECO:0000259" key="4">
    <source>
        <dbReference type="PROSITE" id="PS50026"/>
    </source>
</evidence>
<dbReference type="Gene3D" id="2.60.120.200">
    <property type="match status" value="2"/>
</dbReference>
<evidence type="ECO:0000259" key="3">
    <source>
        <dbReference type="PROSITE" id="PS50025"/>
    </source>
</evidence>
<dbReference type="InterPro" id="IPR013320">
    <property type="entry name" value="ConA-like_dom_sf"/>
</dbReference>
<evidence type="ECO:0000256" key="1">
    <source>
        <dbReference type="ARBA" id="ARBA00023157"/>
    </source>
</evidence>
<accession>A0ABV0VNV4</accession>
<dbReference type="SUPFAM" id="SSF49899">
    <property type="entry name" value="Concanavalin A-like lectins/glucanases"/>
    <property type="match status" value="2"/>
</dbReference>
<dbReference type="PANTHER" id="PTHR15036:SF85">
    <property type="entry name" value="SP2353, ISOFORM A"/>
    <property type="match status" value="1"/>
</dbReference>
<dbReference type="Gene3D" id="2.10.25.10">
    <property type="entry name" value="Laminin"/>
    <property type="match status" value="1"/>
</dbReference>
<reference evidence="5 6" key="1">
    <citation type="submission" date="2021-06" db="EMBL/GenBank/DDBJ databases">
        <authorList>
            <person name="Palmer J.M."/>
        </authorList>
    </citation>
    <scope>NUCLEOTIDE SEQUENCE [LARGE SCALE GENOMIC DNA]</scope>
    <source>
        <strain evidence="5 6">XR_2019</strain>
        <tissue evidence="5">Muscle</tissue>
    </source>
</reference>
<evidence type="ECO:0000313" key="6">
    <source>
        <dbReference type="Proteomes" id="UP001444071"/>
    </source>
</evidence>
<evidence type="ECO:0000313" key="5">
    <source>
        <dbReference type="EMBL" id="MEQ2258934.1"/>
    </source>
</evidence>
<keyword evidence="6" id="KW-1185">Reference proteome</keyword>
<organism evidence="5 6">
    <name type="scientific">Xenotaenia resolanae</name>
    <dbReference type="NCBI Taxonomy" id="208358"/>
    <lineage>
        <taxon>Eukaryota</taxon>
        <taxon>Metazoa</taxon>
        <taxon>Chordata</taxon>
        <taxon>Craniata</taxon>
        <taxon>Vertebrata</taxon>
        <taxon>Euteleostomi</taxon>
        <taxon>Actinopterygii</taxon>
        <taxon>Neopterygii</taxon>
        <taxon>Teleostei</taxon>
        <taxon>Neoteleostei</taxon>
        <taxon>Acanthomorphata</taxon>
        <taxon>Ovalentaria</taxon>
        <taxon>Atherinomorphae</taxon>
        <taxon>Cyprinodontiformes</taxon>
        <taxon>Goodeidae</taxon>
        <taxon>Xenotaenia</taxon>
    </lineage>
</organism>
<dbReference type="Proteomes" id="UP001444071">
    <property type="component" value="Unassembled WGS sequence"/>
</dbReference>
<feature type="non-terminal residue" evidence="5">
    <location>
        <position position="1"/>
    </location>
</feature>
<gene>
    <name evidence="5" type="primary">NRXN2_1</name>
    <name evidence="5" type="ORF">XENORESO_004645</name>
</gene>
<dbReference type="InterPro" id="IPR050372">
    <property type="entry name" value="Neurexin-related_CASP"/>
</dbReference>
<keyword evidence="1" id="KW-1015">Disulfide bond</keyword>
<dbReference type="Pfam" id="PF02210">
    <property type="entry name" value="Laminin_G_2"/>
    <property type="match status" value="1"/>
</dbReference>
<dbReference type="PROSITE" id="PS50025">
    <property type="entry name" value="LAM_G_DOMAIN"/>
    <property type="match status" value="1"/>
</dbReference>
<proteinExistence type="predicted"/>
<evidence type="ECO:0000256" key="2">
    <source>
        <dbReference type="PROSITE-ProRule" id="PRU00076"/>
    </source>
</evidence>
<feature type="domain" description="Laminin G" evidence="3">
    <location>
        <begin position="1"/>
        <end position="85"/>
    </location>
</feature>
<dbReference type="PROSITE" id="PS50026">
    <property type="entry name" value="EGF_3"/>
    <property type="match status" value="1"/>
</dbReference>
<dbReference type="PANTHER" id="PTHR15036">
    <property type="entry name" value="PIKACHURIN-LIKE PROTEIN"/>
    <property type="match status" value="1"/>
</dbReference>
<comment type="caution">
    <text evidence="5">The sequence shown here is derived from an EMBL/GenBank/DDBJ whole genome shotgun (WGS) entry which is preliminary data.</text>
</comment>
<protein>
    <submittedName>
        <fullName evidence="5">Neurexin-2</fullName>
    </submittedName>
</protein>
<keyword evidence="2" id="KW-0245">EGF-like domain</keyword>
<dbReference type="EMBL" id="JAHRIM010001817">
    <property type="protein sequence ID" value="MEQ2258934.1"/>
    <property type="molecule type" value="Genomic_DNA"/>
</dbReference>
<name>A0ABV0VNV4_9TELE</name>
<dbReference type="CDD" id="cd00110">
    <property type="entry name" value="LamG"/>
    <property type="match status" value="1"/>
</dbReference>
<comment type="caution">
    <text evidence="2">Lacks conserved residue(s) required for the propagation of feature annotation.</text>
</comment>
<dbReference type="InterPro" id="IPR000742">
    <property type="entry name" value="EGF"/>
</dbReference>